<gene>
    <name evidence="1" type="ORF">METZ01_LOCUS171446</name>
</gene>
<dbReference type="AlphaFoldDB" id="A0A382BYI5"/>
<feature type="non-terminal residue" evidence="1">
    <location>
        <position position="68"/>
    </location>
</feature>
<dbReference type="InterPro" id="IPR046150">
    <property type="entry name" value="DUF6152"/>
</dbReference>
<name>A0A382BYI5_9ZZZZ</name>
<protein>
    <submittedName>
        <fullName evidence="1">Uncharacterized protein</fullName>
    </submittedName>
</protein>
<sequence>MLIRRIPIILLFLAPSLPSIALAHHSTRVFYNYDQVIEIEGTVTWVLWRNPHIRFNVTRTDGGSSKET</sequence>
<proteinExistence type="predicted"/>
<dbReference type="EMBL" id="UINC01031866">
    <property type="protein sequence ID" value="SVB18592.1"/>
    <property type="molecule type" value="Genomic_DNA"/>
</dbReference>
<dbReference type="Pfam" id="PF19649">
    <property type="entry name" value="DUF6152"/>
    <property type="match status" value="1"/>
</dbReference>
<evidence type="ECO:0000313" key="1">
    <source>
        <dbReference type="EMBL" id="SVB18592.1"/>
    </source>
</evidence>
<organism evidence="1">
    <name type="scientific">marine metagenome</name>
    <dbReference type="NCBI Taxonomy" id="408172"/>
    <lineage>
        <taxon>unclassified sequences</taxon>
        <taxon>metagenomes</taxon>
        <taxon>ecological metagenomes</taxon>
    </lineage>
</organism>
<reference evidence="1" key="1">
    <citation type="submission" date="2018-05" db="EMBL/GenBank/DDBJ databases">
        <authorList>
            <person name="Lanie J.A."/>
            <person name="Ng W.-L."/>
            <person name="Kazmierczak K.M."/>
            <person name="Andrzejewski T.M."/>
            <person name="Davidsen T.M."/>
            <person name="Wayne K.J."/>
            <person name="Tettelin H."/>
            <person name="Glass J.I."/>
            <person name="Rusch D."/>
            <person name="Podicherti R."/>
            <person name="Tsui H.-C.T."/>
            <person name="Winkler M.E."/>
        </authorList>
    </citation>
    <scope>NUCLEOTIDE SEQUENCE</scope>
</reference>
<accession>A0A382BYI5</accession>